<feature type="transmembrane region" description="Helical" evidence="1">
    <location>
        <begin position="172"/>
        <end position="191"/>
    </location>
</feature>
<proteinExistence type="predicted"/>
<keyword evidence="1" id="KW-1133">Transmembrane helix</keyword>
<dbReference type="HOGENOM" id="CLU_102949_1_0_9"/>
<dbReference type="eggNOG" id="COG0671">
    <property type="taxonomic scope" value="Bacteria"/>
</dbReference>
<evidence type="ECO:0000256" key="1">
    <source>
        <dbReference type="SAM" id="Phobius"/>
    </source>
</evidence>
<feature type="transmembrane region" description="Helical" evidence="1">
    <location>
        <begin position="61"/>
        <end position="85"/>
    </location>
</feature>
<feature type="transmembrane region" description="Helical" evidence="1">
    <location>
        <begin position="23"/>
        <end position="40"/>
    </location>
</feature>
<gene>
    <name evidence="3" type="ORF">RUMLAC_02013</name>
</gene>
<name>B5CRB3_9FIRM</name>
<feature type="transmembrane region" description="Helical" evidence="1">
    <location>
        <begin position="197"/>
        <end position="217"/>
    </location>
</feature>
<evidence type="ECO:0000259" key="2">
    <source>
        <dbReference type="Pfam" id="PF01569"/>
    </source>
</evidence>
<comment type="caution">
    <text evidence="3">The sequence shown here is derived from an EMBL/GenBank/DDBJ whole genome shotgun (WGS) entry which is preliminary data.</text>
</comment>
<accession>B5CRB3</accession>
<keyword evidence="1" id="KW-0812">Transmembrane</keyword>
<dbReference type="Gene3D" id="1.20.144.10">
    <property type="entry name" value="Phosphatidic acid phosphatase type 2/haloperoxidase"/>
    <property type="match status" value="1"/>
</dbReference>
<dbReference type="SUPFAM" id="SSF48317">
    <property type="entry name" value="Acid phosphatase/Vanadium-dependent haloperoxidase"/>
    <property type="match status" value="1"/>
</dbReference>
<dbReference type="Pfam" id="PF01569">
    <property type="entry name" value="PAP2"/>
    <property type="match status" value="1"/>
</dbReference>
<dbReference type="EMBL" id="ABOU02000047">
    <property type="protein sequence ID" value="EDY32135.1"/>
    <property type="molecule type" value="Genomic_DNA"/>
</dbReference>
<reference evidence="3 4" key="2">
    <citation type="submission" date="2008-08" db="EMBL/GenBank/DDBJ databases">
        <authorList>
            <person name="Fulton L."/>
            <person name="Clifton S."/>
            <person name="Fulton B."/>
            <person name="Xu J."/>
            <person name="Minx P."/>
            <person name="Pepin K.H."/>
            <person name="Johnson M."/>
            <person name="Bhonagiri V."/>
            <person name="Nash W.E."/>
            <person name="Mardis E.R."/>
            <person name="Wilson R.K."/>
        </authorList>
    </citation>
    <scope>NUCLEOTIDE SEQUENCE [LARGE SCALE GENOMIC DNA]</scope>
    <source>
        <strain evidence="3 4">ATCC 29176</strain>
    </source>
</reference>
<protein>
    <recommendedName>
        <fullName evidence="2">Phosphatidic acid phosphatase type 2/haloperoxidase domain-containing protein</fullName>
    </recommendedName>
</protein>
<dbReference type="AlphaFoldDB" id="B5CRB3"/>
<dbReference type="Proteomes" id="UP000003254">
    <property type="component" value="Unassembled WGS sequence"/>
</dbReference>
<keyword evidence="4" id="KW-1185">Reference proteome</keyword>
<evidence type="ECO:0000313" key="3">
    <source>
        <dbReference type="EMBL" id="EDY32135.1"/>
    </source>
</evidence>
<evidence type="ECO:0000313" key="4">
    <source>
        <dbReference type="Proteomes" id="UP000003254"/>
    </source>
</evidence>
<dbReference type="InterPro" id="IPR036938">
    <property type="entry name" value="PAP2/HPO_sf"/>
</dbReference>
<dbReference type="InterPro" id="IPR000326">
    <property type="entry name" value="PAP2/HPO"/>
</dbReference>
<reference evidence="3 4" key="1">
    <citation type="submission" date="2008-08" db="EMBL/GenBank/DDBJ databases">
        <title>Draft genome sequence of Ruminococcus lactaris ATCC 29176.</title>
        <authorList>
            <person name="Sudarsanam P."/>
            <person name="Ley R."/>
            <person name="Guruge J."/>
            <person name="Turnbaugh P.J."/>
            <person name="Mahowald M."/>
            <person name="Liep D."/>
            <person name="Gordon J."/>
        </authorList>
    </citation>
    <scope>NUCLEOTIDE SEQUENCE [LARGE SCALE GENOMIC DNA]</scope>
    <source>
        <strain evidence="3 4">ATCC 29176</strain>
    </source>
</reference>
<organism evidence="3 4">
    <name type="scientific">[Ruminococcus] lactaris ATCC 29176</name>
    <dbReference type="NCBI Taxonomy" id="471875"/>
    <lineage>
        <taxon>Bacteria</taxon>
        <taxon>Bacillati</taxon>
        <taxon>Bacillota</taxon>
        <taxon>Clostridia</taxon>
        <taxon>Lachnospirales</taxon>
        <taxon>Lachnospiraceae</taxon>
        <taxon>Mediterraneibacter</taxon>
    </lineage>
</organism>
<feature type="transmembrane region" description="Helical" evidence="1">
    <location>
        <begin position="91"/>
        <end position="112"/>
    </location>
</feature>
<sequence length="234" mass="27191">MAEGVSCMKWRAKAGAFFKKYKHMWVFLYAFIYMPWFLFLEKHVTTKYHVMQTALDERIPFIEYFIVPYLMWFAFIAVVFLYFFFTDVQGFYKLAAISFAGMTIFLIICTFFPNGQDLRPVVFERENMFVDAVRVLYRTDTCTNVFPSLHVFNSLCACIAIHESEKVRTHKAVCISAYVLAGLIILATMFLKQHSVLDVIGAAVMAFVLYQIVYAPGKKRVPGYMKRAVLQENK</sequence>
<feature type="domain" description="Phosphatidic acid phosphatase type 2/haloperoxidase" evidence="2">
    <location>
        <begin position="117"/>
        <end position="215"/>
    </location>
</feature>
<keyword evidence="1" id="KW-0472">Membrane</keyword>